<evidence type="ECO:0000259" key="6">
    <source>
        <dbReference type="SMART" id="SM01313"/>
    </source>
</evidence>
<feature type="region of interest" description="Disordered" evidence="5">
    <location>
        <begin position="1"/>
        <end position="46"/>
    </location>
</feature>
<feature type="compositionally biased region" description="Basic and acidic residues" evidence="5">
    <location>
        <begin position="509"/>
        <end position="520"/>
    </location>
</feature>
<evidence type="ECO:0000313" key="7">
    <source>
        <dbReference type="EMBL" id="KAH3682712.1"/>
    </source>
</evidence>
<evidence type="ECO:0000256" key="3">
    <source>
        <dbReference type="ARBA" id="ARBA00022483"/>
    </source>
</evidence>
<feature type="compositionally biased region" description="Polar residues" evidence="5">
    <location>
        <begin position="300"/>
        <end position="334"/>
    </location>
</feature>
<keyword evidence="8" id="KW-1185">Reference proteome</keyword>
<comment type="caution">
    <text evidence="7">The sequence shown here is derived from an EMBL/GenBank/DDBJ whole genome shotgun (WGS) entry which is preliminary data.</text>
</comment>
<dbReference type="Pfam" id="PF15277">
    <property type="entry name" value="Sec3-PIP2_bind"/>
    <property type="match status" value="1"/>
</dbReference>
<feature type="compositionally biased region" description="Polar residues" evidence="5">
    <location>
        <begin position="256"/>
        <end position="274"/>
    </location>
</feature>
<evidence type="ECO:0000256" key="4">
    <source>
        <dbReference type="ARBA" id="ARBA00023054"/>
    </source>
</evidence>
<dbReference type="Proteomes" id="UP000774326">
    <property type="component" value="Unassembled WGS sequence"/>
</dbReference>
<evidence type="ECO:0000313" key="8">
    <source>
        <dbReference type="Proteomes" id="UP000774326"/>
    </source>
</evidence>
<keyword evidence="2" id="KW-0813">Transport</keyword>
<reference evidence="7" key="1">
    <citation type="journal article" date="2021" name="Open Biol.">
        <title>Shared evolutionary footprints suggest mitochondrial oxidative damage underlies multiple complex I losses in fungi.</title>
        <authorList>
            <person name="Schikora-Tamarit M.A."/>
            <person name="Marcet-Houben M."/>
            <person name="Nosek J."/>
            <person name="Gabaldon T."/>
        </authorList>
    </citation>
    <scope>NUCLEOTIDE SEQUENCE</scope>
    <source>
        <strain evidence="7">CBS2887</strain>
    </source>
</reference>
<accession>A0A9P8Q226</accession>
<dbReference type="OrthoDB" id="27109at2759"/>
<dbReference type="Gene3D" id="2.30.29.90">
    <property type="match status" value="1"/>
</dbReference>
<gene>
    <name evidence="7" type="ORF">WICPIJ_006318</name>
</gene>
<dbReference type="PANTHER" id="PTHR16092:SF14">
    <property type="entry name" value="EXOCYST COMPLEX COMPONENT 1 ISOFORM X1"/>
    <property type="match status" value="1"/>
</dbReference>
<feature type="region of interest" description="Disordered" evidence="5">
    <location>
        <begin position="242"/>
        <end position="482"/>
    </location>
</feature>
<reference evidence="7" key="2">
    <citation type="submission" date="2021-01" db="EMBL/GenBank/DDBJ databases">
        <authorList>
            <person name="Schikora-Tamarit M.A."/>
        </authorList>
    </citation>
    <scope>NUCLEOTIDE SEQUENCE</scope>
    <source>
        <strain evidence="7">CBS2887</strain>
    </source>
</reference>
<dbReference type="EMBL" id="JAEUBG010003483">
    <property type="protein sequence ID" value="KAH3682712.1"/>
    <property type="molecule type" value="Genomic_DNA"/>
</dbReference>
<dbReference type="GO" id="GO:0005886">
    <property type="term" value="C:plasma membrane"/>
    <property type="evidence" value="ECO:0007669"/>
    <property type="project" value="TreeGrafter"/>
</dbReference>
<feature type="compositionally biased region" description="Polar residues" evidence="5">
    <location>
        <begin position="282"/>
        <end position="292"/>
    </location>
</feature>
<dbReference type="Pfam" id="PF20654">
    <property type="entry name" value="Sec3_C-term"/>
    <property type="match status" value="1"/>
</dbReference>
<dbReference type="CDD" id="cd13315">
    <property type="entry name" value="PH_Sec3"/>
    <property type="match status" value="1"/>
</dbReference>
<organism evidence="7 8">
    <name type="scientific">Wickerhamomyces pijperi</name>
    <name type="common">Yeast</name>
    <name type="synonym">Pichia pijperi</name>
    <dbReference type="NCBI Taxonomy" id="599730"/>
    <lineage>
        <taxon>Eukaryota</taxon>
        <taxon>Fungi</taxon>
        <taxon>Dikarya</taxon>
        <taxon>Ascomycota</taxon>
        <taxon>Saccharomycotina</taxon>
        <taxon>Saccharomycetes</taxon>
        <taxon>Phaffomycetales</taxon>
        <taxon>Wickerhamomycetaceae</taxon>
        <taxon>Wickerhamomyces</taxon>
    </lineage>
</organism>
<feature type="domain" description="Exocyst complex component Sec3 PIP2-binding N-terminal" evidence="6">
    <location>
        <begin position="119"/>
        <end position="205"/>
    </location>
</feature>
<dbReference type="GO" id="GO:0006893">
    <property type="term" value="P:Golgi to plasma membrane transport"/>
    <property type="evidence" value="ECO:0007669"/>
    <property type="project" value="TreeGrafter"/>
</dbReference>
<feature type="compositionally biased region" description="Basic residues" evidence="5">
    <location>
        <begin position="1"/>
        <end position="10"/>
    </location>
</feature>
<dbReference type="GO" id="GO:0006887">
    <property type="term" value="P:exocytosis"/>
    <property type="evidence" value="ECO:0007669"/>
    <property type="project" value="UniProtKB-KW"/>
</dbReference>
<dbReference type="GO" id="GO:0000145">
    <property type="term" value="C:exocyst"/>
    <property type="evidence" value="ECO:0007669"/>
    <property type="project" value="InterPro"/>
</dbReference>
<dbReference type="InterPro" id="IPR019160">
    <property type="entry name" value="Sec3_CC"/>
</dbReference>
<protein>
    <recommendedName>
        <fullName evidence="6">Exocyst complex component Sec3 PIP2-binding N-terminal domain-containing protein</fullName>
    </recommendedName>
</protein>
<dbReference type="InterPro" id="IPR028258">
    <property type="entry name" value="Sec3-PIP2_bind"/>
</dbReference>
<dbReference type="Pfam" id="PF09763">
    <property type="entry name" value="Sec3_CC"/>
    <property type="match status" value="1"/>
</dbReference>
<feature type="compositionally biased region" description="Basic and acidic residues" evidence="5">
    <location>
        <begin position="447"/>
        <end position="456"/>
    </location>
</feature>
<evidence type="ECO:0000256" key="5">
    <source>
        <dbReference type="SAM" id="MobiDB-lite"/>
    </source>
</evidence>
<feature type="compositionally biased region" description="Acidic residues" evidence="5">
    <location>
        <begin position="437"/>
        <end position="446"/>
    </location>
</feature>
<sequence length="1461" mass="165160">MSFSPFHKRSSSQEIPSKDGKRKPSNLSPSQQQRLRDVTAKLPSGLSKSNTIRSISSVASNNSTSLAKQYETDRHNLIKYCFSVYDNEGHLVDNYITHVRIIEDSLYTSSRPPSNSSPENKKKRILVLAAKTDGSVFLHKGRENSNGSFQIGRTWSLNDLISIKKDLKVETGFSCALGKDYYWETNSARERQVFIGSLVRTYRKFKNGLLPILVNWDLSVFGLDEESYKLFLNKDLVPKATASSPKKKKAEIAPLAQSSRMTSPEKPSSKQTSATKDDYPIQPQTLSKSAVSNEVVEIQNPPSQRPTASETTPRSTPEAQTVKSLAKANTQEFKQQPVPLQKRQTSPLIPEKAMRQSSPLNPKQSSLSPRIPQQSFYSPYQQSKQSSSARNGSNSSLTRSRSMLLDDDDLPPPVQITQPEPEEKSTASSPIVAQDFIIEEDEEEETFKDSHRKSLDPKLTPPEIDTPAGGSKNSSSFDLNAYEQDEIPADLSRVATSAHNIEIFTHSRSSREEHDSRAENGYESESDVPPTPLKEGEVEPMHYDYQDDITDLYDNTLDEDEIESSSVSPARSGNPDIGQLPKLEMPQSLKFTNEAEITPVDHSTAILPNEADITGDFSYDDSHEMDSSKKALATHLYNNDNDISSVLDSFDDISSPTDSTLPPHLQERSAQLQKLRFRASSLASLDSGITKENSQESEYDDIFDQINWNPTDDSTTIMEKLNAELRSVEYETTKSLIKISESSKGFKTSYEGILQECEKLNPILDYFTVELSGLAYDIKDVEFEGKGLQVESSNKKKLWNDLQTLLNTISVDEKSLNFLLNANIDEDTVNIESILSELESAILAIRGDKNKEDDLGEMKALRERGETYENFLNLFLSNIRKELDKRFKNVLGNLTDIENPTHSVLKSELSKLMIYSGITLFIKNVSKDAISDLSTVWQNDINPYYLNQLTIFGNKIAALATDGNDSEAAQVKYSLVNLPNFSFSRSPSPSGAVAAQSQQKNLRGQFGLSEDTMEGQLNEVTSHTWLYQQIVSSLKSLELNIMSQQDFLIKFFHMNSESLRMTEFRETFPILSRDKMLLQSGKDVDEVDTNRTLAREVYHSIHNIFQPHLDKFMKLVGNTLRYHQNYTPLVLTHLQIAHLRLNSTDQEFTGIFLKKLDEKLTNDWLRFVDHEIGLIGKNTLAHRKVVEVSNIVKNFSKLIEDIDINFKAIIRENEGVDLEKLHVRVLINDSNNQFTKALLGNLQQELKALTSSDSNAVKSSVQTYVDIDEMDEAKFKYNQIVNIVQNSNYLLDSITALRLPQFNDFLNSVREIFNKSRDLYIATLMDSVPQLNKIVNFVKDVDEYLNETNRKSDPSRRNAYSKQTLDKLLHEVDTKYINHTIAQLRADINQDLITGSVGNQTHETKMYQKSLTDKVWSSLQAEYVGVYINLESILEKYYKEVGLKFTKRDLINAFNNARISG</sequence>
<keyword evidence="3" id="KW-0268">Exocytosis</keyword>
<dbReference type="InterPro" id="IPR048628">
    <property type="entry name" value="Sec3_C"/>
</dbReference>
<comment type="similarity">
    <text evidence="1">Belongs to the SEC3 family.</text>
</comment>
<dbReference type="PANTHER" id="PTHR16092">
    <property type="entry name" value="SEC3/SYNTAXIN-RELATED"/>
    <property type="match status" value="1"/>
</dbReference>
<feature type="compositionally biased region" description="Low complexity" evidence="5">
    <location>
        <begin position="372"/>
        <end position="396"/>
    </location>
</feature>
<feature type="compositionally biased region" description="Polar residues" evidence="5">
    <location>
        <begin position="355"/>
        <end position="368"/>
    </location>
</feature>
<dbReference type="SMART" id="SM01313">
    <property type="entry name" value="Sec3-PIP2_bind"/>
    <property type="match status" value="1"/>
</dbReference>
<evidence type="ECO:0000256" key="1">
    <source>
        <dbReference type="ARBA" id="ARBA00006518"/>
    </source>
</evidence>
<proteinExistence type="inferred from homology"/>
<feature type="region of interest" description="Disordered" evidence="5">
    <location>
        <begin position="502"/>
        <end position="538"/>
    </location>
</feature>
<dbReference type="GO" id="GO:0005546">
    <property type="term" value="F:phosphatidylinositol-4,5-bisphosphate binding"/>
    <property type="evidence" value="ECO:0007669"/>
    <property type="project" value="TreeGrafter"/>
</dbReference>
<name>A0A9P8Q226_WICPI</name>
<keyword evidence="4" id="KW-0175">Coiled coil</keyword>
<evidence type="ECO:0000256" key="2">
    <source>
        <dbReference type="ARBA" id="ARBA00022448"/>
    </source>
</evidence>
<feature type="region of interest" description="Disordered" evidence="5">
    <location>
        <begin position="560"/>
        <end position="581"/>
    </location>
</feature>